<evidence type="ECO:0000313" key="3">
    <source>
        <dbReference type="Proteomes" id="UP001331761"/>
    </source>
</evidence>
<dbReference type="AlphaFoldDB" id="A0AAN8G0L5"/>
<evidence type="ECO:0000313" key="2">
    <source>
        <dbReference type="EMBL" id="KAK5980905.1"/>
    </source>
</evidence>
<feature type="domain" description="DUF7774" evidence="1">
    <location>
        <begin position="25"/>
        <end position="73"/>
    </location>
</feature>
<name>A0AAN8G0L5_TRICO</name>
<gene>
    <name evidence="2" type="ORF">GCK32_013128</name>
</gene>
<dbReference type="InterPro" id="IPR056676">
    <property type="entry name" value="DUF7774"/>
</dbReference>
<protein>
    <recommendedName>
        <fullName evidence="1">DUF7774 domain-containing protein</fullName>
    </recommendedName>
</protein>
<dbReference type="Pfam" id="PF24983">
    <property type="entry name" value="DUF7774"/>
    <property type="match status" value="1"/>
</dbReference>
<dbReference type="Proteomes" id="UP001331761">
    <property type="component" value="Unassembled WGS sequence"/>
</dbReference>
<comment type="caution">
    <text evidence="2">The sequence shown here is derived from an EMBL/GenBank/DDBJ whole genome shotgun (WGS) entry which is preliminary data.</text>
</comment>
<evidence type="ECO:0000259" key="1">
    <source>
        <dbReference type="Pfam" id="PF24983"/>
    </source>
</evidence>
<reference evidence="2 3" key="1">
    <citation type="submission" date="2019-10" db="EMBL/GenBank/DDBJ databases">
        <title>Assembly and Annotation for the nematode Trichostrongylus colubriformis.</title>
        <authorList>
            <person name="Martin J."/>
        </authorList>
    </citation>
    <scope>NUCLEOTIDE SEQUENCE [LARGE SCALE GENOMIC DNA]</scope>
    <source>
        <strain evidence="2">G859</strain>
        <tissue evidence="2">Whole worm</tissue>
    </source>
</reference>
<accession>A0AAN8G0L5</accession>
<organism evidence="2 3">
    <name type="scientific">Trichostrongylus colubriformis</name>
    <name type="common">Black scour worm</name>
    <dbReference type="NCBI Taxonomy" id="6319"/>
    <lineage>
        <taxon>Eukaryota</taxon>
        <taxon>Metazoa</taxon>
        <taxon>Ecdysozoa</taxon>
        <taxon>Nematoda</taxon>
        <taxon>Chromadorea</taxon>
        <taxon>Rhabditida</taxon>
        <taxon>Rhabditina</taxon>
        <taxon>Rhabditomorpha</taxon>
        <taxon>Strongyloidea</taxon>
        <taxon>Trichostrongylidae</taxon>
        <taxon>Trichostrongylus</taxon>
    </lineage>
</organism>
<dbReference type="EMBL" id="WIXE01006873">
    <property type="protein sequence ID" value="KAK5980905.1"/>
    <property type="molecule type" value="Genomic_DNA"/>
</dbReference>
<keyword evidence="3" id="KW-1185">Reference proteome</keyword>
<proteinExistence type="predicted"/>
<sequence length="77" mass="9076">MESKKKEKEKLFDKTEEIKTDQGIQTTKEFQAACKIMSYAKQKRILEQVLTDENNQLIREFFEHGLENPSEQVNAKI</sequence>